<dbReference type="OrthoDB" id="9816357at2"/>
<evidence type="ECO:0000256" key="1">
    <source>
        <dbReference type="ARBA" id="ARBA00008814"/>
    </source>
</evidence>
<feature type="signal peptide" evidence="4">
    <location>
        <begin position="1"/>
        <end position="31"/>
    </location>
</feature>
<dbReference type="CDD" id="cd01143">
    <property type="entry name" value="YvrC"/>
    <property type="match status" value="1"/>
</dbReference>
<organism evidence="6 7">
    <name type="scientific">Paenibacillus darwinianus</name>
    <dbReference type="NCBI Taxonomy" id="1380763"/>
    <lineage>
        <taxon>Bacteria</taxon>
        <taxon>Bacillati</taxon>
        <taxon>Bacillota</taxon>
        <taxon>Bacilli</taxon>
        <taxon>Bacillales</taxon>
        <taxon>Paenibacillaceae</taxon>
        <taxon>Paenibacillus</taxon>
    </lineage>
</organism>
<evidence type="ECO:0000313" key="7">
    <source>
        <dbReference type="Proteomes" id="UP000053750"/>
    </source>
</evidence>
<dbReference type="Gene3D" id="3.40.50.1980">
    <property type="entry name" value="Nitrogenase molybdenum iron protein domain"/>
    <property type="match status" value="2"/>
</dbReference>
<evidence type="ECO:0000256" key="2">
    <source>
        <dbReference type="ARBA" id="ARBA00022729"/>
    </source>
</evidence>
<dbReference type="GO" id="GO:0071281">
    <property type="term" value="P:cellular response to iron ion"/>
    <property type="evidence" value="ECO:0007669"/>
    <property type="project" value="TreeGrafter"/>
</dbReference>
<dbReference type="PANTHER" id="PTHR30535:SF34">
    <property type="entry name" value="MOLYBDATE-BINDING PROTEIN MOLA"/>
    <property type="match status" value="1"/>
</dbReference>
<reference evidence="6 7" key="1">
    <citation type="submission" date="2014-02" db="EMBL/GenBank/DDBJ databases">
        <title>Genome sequence of Paenibacillus darwinianus reveals adaptive mechanisms for survival in Antarctic soils.</title>
        <authorList>
            <person name="Dsouza M."/>
            <person name="Taylor M.W."/>
            <person name="Turner S.J."/>
            <person name="Aislabie J."/>
        </authorList>
    </citation>
    <scope>NUCLEOTIDE SEQUENCE [LARGE SCALE GENOMIC DNA]</scope>
    <source>
        <strain evidence="6 7">CE1</strain>
    </source>
</reference>
<comment type="similarity">
    <text evidence="1">Belongs to the bacterial solute-binding protein 8 family.</text>
</comment>
<dbReference type="NCBIfam" id="NF038402">
    <property type="entry name" value="TroA_like"/>
    <property type="match status" value="1"/>
</dbReference>
<keyword evidence="2 4" id="KW-0732">Signal</keyword>
<dbReference type="EMBL" id="JFHU01000041">
    <property type="protein sequence ID" value="EXX91124.1"/>
    <property type="molecule type" value="Genomic_DNA"/>
</dbReference>
<dbReference type="SUPFAM" id="SSF53807">
    <property type="entry name" value="Helical backbone' metal receptor"/>
    <property type="match status" value="1"/>
</dbReference>
<accession>A0A9W5S3E1</accession>
<dbReference type="AlphaFoldDB" id="A0A9W5S3E1"/>
<dbReference type="Pfam" id="PF01497">
    <property type="entry name" value="Peripla_BP_2"/>
    <property type="match status" value="1"/>
</dbReference>
<comment type="caution">
    <text evidence="6">The sequence shown here is derived from an EMBL/GenBank/DDBJ whole genome shotgun (WGS) entry which is preliminary data.</text>
</comment>
<sequence length="348" mass="36706">MNDRLIRKFTAPRALRLLMIALLAMLLTVLAACGAGSDNAANGNAGQSANGPANEKNDGQAANSGEEQQADDAEIAQTTYPLTLTDATGKEVTIEKSPAKIVSITPSETEILFAIGAGSVVAGVDDNSNYPAETAELPKVGGFKMNVESVAGLNPDLVIANASMNGQVVEELRALNIVVFASQPKTIDETIAHVEEVGVITNKQAEAKAVADKMRADKQAVVDVVKGAEPKSVYLEFSPGWTVGSGEFLDEIVTLAGGKNVAASQPGWFEIDPEAILKANPQVILYPEIDGDTSIPDAINSRPGWDQIDAVKNKQVFTVPNDPLVRVGPRLTDGLRDVAKAIHPDLFN</sequence>
<dbReference type="PROSITE" id="PS50983">
    <property type="entry name" value="FE_B12_PBP"/>
    <property type="match status" value="1"/>
</dbReference>
<feature type="chain" id="PRO_5040895858" evidence="4">
    <location>
        <begin position="32"/>
        <end position="348"/>
    </location>
</feature>
<keyword evidence="7" id="KW-1185">Reference proteome</keyword>
<feature type="compositionally biased region" description="Low complexity" evidence="3">
    <location>
        <begin position="44"/>
        <end position="54"/>
    </location>
</feature>
<evidence type="ECO:0000313" key="6">
    <source>
        <dbReference type="EMBL" id="EXX91124.1"/>
    </source>
</evidence>
<dbReference type="InterPro" id="IPR002491">
    <property type="entry name" value="ABC_transptr_periplasmic_BD"/>
</dbReference>
<proteinExistence type="inferred from homology"/>
<dbReference type="PROSITE" id="PS51257">
    <property type="entry name" value="PROKAR_LIPOPROTEIN"/>
    <property type="match status" value="1"/>
</dbReference>
<feature type="region of interest" description="Disordered" evidence="3">
    <location>
        <begin position="44"/>
        <end position="72"/>
    </location>
</feature>
<feature type="domain" description="Fe/B12 periplasmic-binding" evidence="5">
    <location>
        <begin position="100"/>
        <end position="346"/>
    </location>
</feature>
<dbReference type="InterPro" id="IPR050902">
    <property type="entry name" value="ABC_Transporter_SBP"/>
</dbReference>
<dbReference type="Proteomes" id="UP000053750">
    <property type="component" value="Unassembled WGS sequence"/>
</dbReference>
<gene>
    <name evidence="6" type="ORF">BG53_12305</name>
</gene>
<dbReference type="RefSeq" id="WP_081793912.1">
    <property type="nucleotide sequence ID" value="NZ_KK082215.1"/>
</dbReference>
<dbReference type="PANTHER" id="PTHR30535">
    <property type="entry name" value="VITAMIN B12-BINDING PROTEIN"/>
    <property type="match status" value="1"/>
</dbReference>
<evidence type="ECO:0000256" key="4">
    <source>
        <dbReference type="SAM" id="SignalP"/>
    </source>
</evidence>
<evidence type="ECO:0000256" key="3">
    <source>
        <dbReference type="SAM" id="MobiDB-lite"/>
    </source>
</evidence>
<protein>
    <submittedName>
        <fullName evidence="6">ABC transporter substrate-binding protein</fullName>
    </submittedName>
</protein>
<name>A0A9W5S3E1_9BACL</name>
<evidence type="ECO:0000259" key="5">
    <source>
        <dbReference type="PROSITE" id="PS50983"/>
    </source>
</evidence>
<dbReference type="InterPro" id="IPR054828">
    <property type="entry name" value="Vit_B12_bind_prot"/>
</dbReference>